<reference evidence="1" key="1">
    <citation type="submission" date="2014-09" db="EMBL/GenBank/DDBJ databases">
        <authorList>
            <person name="Magalhaes I.L.F."/>
            <person name="Oliveira U."/>
            <person name="Santos F.R."/>
            <person name="Vidigal T.H.D.A."/>
            <person name="Brescovit A.D."/>
            <person name="Santos A.J."/>
        </authorList>
    </citation>
    <scope>NUCLEOTIDE SEQUENCE</scope>
    <source>
        <tissue evidence="1">Shoot tissue taken approximately 20 cm above the soil surface</tissue>
    </source>
</reference>
<accession>A0A0A9QV01</accession>
<proteinExistence type="predicted"/>
<reference evidence="1" key="2">
    <citation type="journal article" date="2015" name="Data Brief">
        <title>Shoot transcriptome of the giant reed, Arundo donax.</title>
        <authorList>
            <person name="Barrero R.A."/>
            <person name="Guerrero F.D."/>
            <person name="Moolhuijzen P."/>
            <person name="Goolsby J.A."/>
            <person name="Tidwell J."/>
            <person name="Bellgard S.E."/>
            <person name="Bellgard M.I."/>
        </authorList>
    </citation>
    <scope>NUCLEOTIDE SEQUENCE</scope>
    <source>
        <tissue evidence="1">Shoot tissue taken approximately 20 cm above the soil surface</tissue>
    </source>
</reference>
<protein>
    <submittedName>
        <fullName evidence="1">Uncharacterized protein</fullName>
    </submittedName>
</protein>
<sequence length="41" mass="4490">MAATIIVPLFIPYHFTMFSNLAHTPILYMLPQGSHASTLSG</sequence>
<name>A0A0A9QV01_ARUDO</name>
<dbReference type="EMBL" id="GBRH01281343">
    <property type="protein sequence ID" value="JAD16552.1"/>
    <property type="molecule type" value="Transcribed_RNA"/>
</dbReference>
<evidence type="ECO:0000313" key="1">
    <source>
        <dbReference type="EMBL" id="JAD16552.1"/>
    </source>
</evidence>
<dbReference type="AlphaFoldDB" id="A0A0A9QV01"/>
<organism evidence="1">
    <name type="scientific">Arundo donax</name>
    <name type="common">Giant reed</name>
    <name type="synonym">Donax arundinaceus</name>
    <dbReference type="NCBI Taxonomy" id="35708"/>
    <lineage>
        <taxon>Eukaryota</taxon>
        <taxon>Viridiplantae</taxon>
        <taxon>Streptophyta</taxon>
        <taxon>Embryophyta</taxon>
        <taxon>Tracheophyta</taxon>
        <taxon>Spermatophyta</taxon>
        <taxon>Magnoliopsida</taxon>
        <taxon>Liliopsida</taxon>
        <taxon>Poales</taxon>
        <taxon>Poaceae</taxon>
        <taxon>PACMAD clade</taxon>
        <taxon>Arundinoideae</taxon>
        <taxon>Arundineae</taxon>
        <taxon>Arundo</taxon>
    </lineage>
</organism>